<dbReference type="GO" id="GO:0005576">
    <property type="term" value="C:extracellular region"/>
    <property type="evidence" value="ECO:0007669"/>
    <property type="project" value="TreeGrafter"/>
</dbReference>
<organism evidence="3 4">
    <name type="scientific">Actinomadura montaniterrae</name>
    <dbReference type="NCBI Taxonomy" id="1803903"/>
    <lineage>
        <taxon>Bacteria</taxon>
        <taxon>Bacillati</taxon>
        <taxon>Actinomycetota</taxon>
        <taxon>Actinomycetes</taxon>
        <taxon>Streptosporangiales</taxon>
        <taxon>Thermomonosporaceae</taxon>
        <taxon>Actinomadura</taxon>
    </lineage>
</organism>
<dbReference type="EMBL" id="WBMR01000009">
    <property type="protein sequence ID" value="KAB2388012.1"/>
    <property type="molecule type" value="Genomic_DNA"/>
</dbReference>
<dbReference type="InterPro" id="IPR005693">
    <property type="entry name" value="Mce"/>
</dbReference>
<keyword evidence="1" id="KW-0812">Transmembrane</keyword>
<dbReference type="OrthoDB" id="4655264at2"/>
<dbReference type="InterPro" id="IPR003399">
    <property type="entry name" value="Mce/MlaD"/>
</dbReference>
<dbReference type="PANTHER" id="PTHR33371:SF16">
    <property type="entry name" value="MCE-FAMILY PROTEIN MCE3F"/>
    <property type="match status" value="1"/>
</dbReference>
<evidence type="ECO:0000313" key="4">
    <source>
        <dbReference type="Proteomes" id="UP000483004"/>
    </source>
</evidence>
<keyword evidence="1" id="KW-1133">Transmembrane helix</keyword>
<comment type="caution">
    <text evidence="3">The sequence shown here is derived from an EMBL/GenBank/DDBJ whole genome shotgun (WGS) entry which is preliminary data.</text>
</comment>
<protein>
    <submittedName>
        <fullName evidence="3">MCE family protein</fullName>
    </submittedName>
</protein>
<accession>A0A6L3W384</accession>
<evidence type="ECO:0000313" key="3">
    <source>
        <dbReference type="EMBL" id="KAB2388012.1"/>
    </source>
</evidence>
<reference evidence="3 4" key="1">
    <citation type="submission" date="2019-09" db="EMBL/GenBank/DDBJ databases">
        <title>Actinomadura physcomitrii sp. nov., a novel actinomycete isolated from moss [Physcomitrium sphaericum (Ludw) Fuernr].</title>
        <authorList>
            <person name="Liu C."/>
            <person name="Zhuang X."/>
        </authorList>
    </citation>
    <scope>NUCLEOTIDE SEQUENCE [LARGE SCALE GENOMIC DNA]</scope>
    <source>
        <strain evidence="3 4">CYP1-1B</strain>
    </source>
</reference>
<evidence type="ECO:0000259" key="2">
    <source>
        <dbReference type="Pfam" id="PF02470"/>
    </source>
</evidence>
<keyword evidence="1" id="KW-0472">Membrane</keyword>
<proteinExistence type="predicted"/>
<evidence type="ECO:0000256" key="1">
    <source>
        <dbReference type="SAM" id="Phobius"/>
    </source>
</evidence>
<dbReference type="Pfam" id="PF02470">
    <property type="entry name" value="MlaD"/>
    <property type="match status" value="1"/>
</dbReference>
<dbReference type="RefSeq" id="WP_151538723.1">
    <property type="nucleotide sequence ID" value="NZ_WBMR01000009.1"/>
</dbReference>
<dbReference type="AlphaFoldDB" id="A0A6L3W384"/>
<sequence>MIDEELSLPRRLLITALTLAAVALLLWVLVAKPFQGGGTVLTAEFGRAGQGLGKGAPVKVRGVQVGSVQRVRLGEDGKARLTLRLRSGTRVPDTVTASIEPASAFGPKFVDLVPGAHEGAGPYLASGARIARTSDPQDLSDLLADADRQLGAIAPEDVYTIVHTTAQGLDGQGAKLAATIDQTGVLLNVAYKHREDARRFISDGAALSGALSGSGDEITGISADANALITAAASGRKGRLGDFADRLSALSVLVAHGFDKRGGQLGEAFRSGERAAAVIYSQLGLLGDAVRTGNRLLPLYQELATTPGPGGKHYLASEAYLPSDPCALILGLCGPGTGAKGGR</sequence>
<dbReference type="NCBIfam" id="TIGR00996">
    <property type="entry name" value="Mtu_fam_mce"/>
    <property type="match status" value="1"/>
</dbReference>
<feature type="transmembrane region" description="Helical" evidence="1">
    <location>
        <begin position="12"/>
        <end position="30"/>
    </location>
</feature>
<keyword evidence="4" id="KW-1185">Reference proteome</keyword>
<name>A0A6L3W384_9ACTN</name>
<dbReference type="Proteomes" id="UP000483004">
    <property type="component" value="Unassembled WGS sequence"/>
</dbReference>
<dbReference type="InterPro" id="IPR052336">
    <property type="entry name" value="MlaD_Phospholipid_Transporter"/>
</dbReference>
<feature type="domain" description="Mce/MlaD" evidence="2">
    <location>
        <begin position="38"/>
        <end position="115"/>
    </location>
</feature>
<dbReference type="PANTHER" id="PTHR33371">
    <property type="entry name" value="INTERMEMBRANE PHOSPHOLIPID TRANSPORT SYSTEM BINDING PROTEIN MLAD-RELATED"/>
    <property type="match status" value="1"/>
</dbReference>
<gene>
    <name evidence="3" type="ORF">F9B16_05445</name>
</gene>